<feature type="domain" description="WW" evidence="3">
    <location>
        <begin position="14"/>
        <end position="41"/>
    </location>
</feature>
<reference evidence="4 5" key="1">
    <citation type="journal article" date="2016" name="Mol. Biol. Evol.">
        <title>Genome-Wide Survey of Gut Fungi (Harpellales) Reveals the First Horizontally Transferred Ubiquitin Gene from a Mosquito Host.</title>
        <authorList>
            <person name="Wang Y."/>
            <person name="White M.M."/>
            <person name="Kvist S."/>
            <person name="Moncalvo J.M."/>
        </authorList>
    </citation>
    <scope>NUCLEOTIDE SEQUENCE [LARGE SCALE GENOMIC DNA]</scope>
    <source>
        <strain evidence="4 5">ALG-7-W6</strain>
    </source>
</reference>
<protein>
    <submittedName>
        <fullName evidence="4">Transcription elongation regulator 1</fullName>
    </submittedName>
</protein>
<organism evidence="4 5">
    <name type="scientific">Smittium mucronatum</name>
    <dbReference type="NCBI Taxonomy" id="133383"/>
    <lineage>
        <taxon>Eukaryota</taxon>
        <taxon>Fungi</taxon>
        <taxon>Fungi incertae sedis</taxon>
        <taxon>Zoopagomycota</taxon>
        <taxon>Kickxellomycotina</taxon>
        <taxon>Harpellomycetes</taxon>
        <taxon>Harpellales</taxon>
        <taxon>Legeriomycetaceae</taxon>
        <taxon>Smittium</taxon>
    </lineage>
</organism>
<feature type="region of interest" description="Disordered" evidence="2">
    <location>
        <begin position="148"/>
        <end position="175"/>
    </location>
</feature>
<evidence type="ECO:0000313" key="5">
    <source>
        <dbReference type="Proteomes" id="UP000187455"/>
    </source>
</evidence>
<dbReference type="STRING" id="133383.A0A1R0GMH5"/>
<keyword evidence="1" id="KW-0677">Repeat</keyword>
<feature type="region of interest" description="Disordered" evidence="2">
    <location>
        <begin position="439"/>
        <end position="488"/>
    </location>
</feature>
<dbReference type="SUPFAM" id="SSF81698">
    <property type="entry name" value="FF domain"/>
    <property type="match status" value="1"/>
</dbReference>
<dbReference type="Gene3D" id="1.10.10.440">
    <property type="entry name" value="FF domain"/>
    <property type="match status" value="2"/>
</dbReference>
<feature type="compositionally biased region" description="Polar residues" evidence="2">
    <location>
        <begin position="441"/>
        <end position="455"/>
    </location>
</feature>
<dbReference type="PANTHER" id="PTHR15377">
    <property type="entry name" value="TRANSCRIPTION ELONGATION REGULATOR 1"/>
    <property type="match status" value="1"/>
</dbReference>
<evidence type="ECO:0000313" key="4">
    <source>
        <dbReference type="EMBL" id="OLY78095.1"/>
    </source>
</evidence>
<comment type="caution">
    <text evidence="4">The sequence shown here is derived from an EMBL/GenBank/DDBJ whole genome shotgun (WGS) entry which is preliminary data.</text>
</comment>
<keyword evidence="5" id="KW-1185">Reference proteome</keyword>
<sequence>MIESTIPHQSDDIWGEFVAKDGRFYYYNRLKKFSIWARPSGLVLPLPHQSHHELAINWRNLERIARVNDLKKQAKADMPLKMCVVQGTDWKLTSTWDCPDELASSFEQQLLDAKQQVFSQSENVSTFVEGTEMGADDIGWMLEQIQDQDAESDESLDNDPEPVDEQSPVPSPIPILETKDSETLESKTLKFKEMLLEGNIDPFGSWEKEALVFVGDPRFDGTFNIPSPLPSIPNYISLDSQDRKTVFDSVCKQILADRKAPKKEYSSVFETFVAENCGSPPMDWKRFSQKFKKDSRFLTVKSLPKREKLYLQFVSRLHSQIPSSSTTKDLVREYTLLVKDFFSRILSSSTTTTYVASATFSDFSAGIKTDSRFAPLSDGEKKIIFFKFREKYSKKSRPDSVPIDDAGDSGIGNNPFPEQKFDLVEHSASAPIHEGSFLNRGFSTGSPNTCSQKEFSSLGREDQEIRDDSEHAVRRSGASPATGDRARNGHVEYLVRNLVYNKNKLKSADKESSGFSNEKDDDEPINDIDELEKKVVSSTLAVLQVKTSLASKYLMIHPHPPSF</sequence>
<dbReference type="SUPFAM" id="SSF51045">
    <property type="entry name" value="WW domain"/>
    <property type="match status" value="1"/>
</dbReference>
<dbReference type="Proteomes" id="UP000187455">
    <property type="component" value="Unassembled WGS sequence"/>
</dbReference>
<dbReference type="GO" id="GO:0003712">
    <property type="term" value="F:transcription coregulator activity"/>
    <property type="evidence" value="ECO:0007669"/>
    <property type="project" value="TreeGrafter"/>
</dbReference>
<gene>
    <name evidence="4" type="ORF">AYI68_g7865</name>
</gene>
<dbReference type="InterPro" id="IPR045148">
    <property type="entry name" value="TCRG1-like"/>
</dbReference>
<feature type="compositionally biased region" description="Basic and acidic residues" evidence="2">
    <location>
        <begin position="459"/>
        <end position="473"/>
    </location>
</feature>
<dbReference type="PANTHER" id="PTHR15377:SF3">
    <property type="entry name" value="WW DOMAIN-CONTAINING PROTEIN"/>
    <property type="match status" value="1"/>
</dbReference>
<dbReference type="InterPro" id="IPR036020">
    <property type="entry name" value="WW_dom_sf"/>
</dbReference>
<evidence type="ECO:0000256" key="1">
    <source>
        <dbReference type="ARBA" id="ARBA00022737"/>
    </source>
</evidence>
<dbReference type="GO" id="GO:0070063">
    <property type="term" value="F:RNA polymerase binding"/>
    <property type="evidence" value="ECO:0007669"/>
    <property type="project" value="InterPro"/>
</dbReference>
<evidence type="ECO:0000256" key="2">
    <source>
        <dbReference type="SAM" id="MobiDB-lite"/>
    </source>
</evidence>
<dbReference type="PROSITE" id="PS50020">
    <property type="entry name" value="WW_DOMAIN_2"/>
    <property type="match status" value="1"/>
</dbReference>
<dbReference type="InterPro" id="IPR001202">
    <property type="entry name" value="WW_dom"/>
</dbReference>
<name>A0A1R0GMH5_9FUNG</name>
<evidence type="ECO:0000259" key="3">
    <source>
        <dbReference type="PROSITE" id="PS50020"/>
    </source>
</evidence>
<dbReference type="InterPro" id="IPR036517">
    <property type="entry name" value="FF_domain_sf"/>
</dbReference>
<dbReference type="AlphaFoldDB" id="A0A1R0GMH5"/>
<proteinExistence type="predicted"/>
<dbReference type="OrthoDB" id="410044at2759"/>
<feature type="compositionally biased region" description="Acidic residues" evidence="2">
    <location>
        <begin position="148"/>
        <end position="164"/>
    </location>
</feature>
<dbReference type="Gene3D" id="2.20.70.10">
    <property type="match status" value="1"/>
</dbReference>
<dbReference type="EMBL" id="LSSL01007239">
    <property type="protein sequence ID" value="OLY78095.1"/>
    <property type="molecule type" value="Genomic_DNA"/>
</dbReference>
<accession>A0A1R0GMH5</accession>
<dbReference type="GO" id="GO:0005634">
    <property type="term" value="C:nucleus"/>
    <property type="evidence" value="ECO:0007669"/>
    <property type="project" value="TreeGrafter"/>
</dbReference>